<name>S8BS24_DACHA</name>
<dbReference type="PANTHER" id="PTHR42034">
    <property type="entry name" value="CHROMOSOME 7, WHOLE GENOME SHOTGUN SEQUENCE-RELATED"/>
    <property type="match status" value="1"/>
</dbReference>
<proteinExistence type="predicted"/>
<comment type="caution">
    <text evidence="2">The sequence shown here is derived from an EMBL/GenBank/DDBJ whole genome shotgun (WGS) entry which is preliminary data.</text>
</comment>
<reference evidence="2 3" key="1">
    <citation type="journal article" date="2013" name="PLoS Genet.">
        <title>Genomic mechanisms accounting for the adaptation to parasitism in nematode-trapping fungi.</title>
        <authorList>
            <person name="Meerupati T."/>
            <person name="Andersson K.M."/>
            <person name="Friman E."/>
            <person name="Kumar D."/>
            <person name="Tunlid A."/>
            <person name="Ahren D."/>
        </authorList>
    </citation>
    <scope>NUCLEOTIDE SEQUENCE [LARGE SCALE GENOMIC DNA]</scope>
    <source>
        <strain evidence="2 3">CBS 200.50</strain>
    </source>
</reference>
<dbReference type="AlphaFoldDB" id="S8BS24"/>
<evidence type="ECO:0000313" key="2">
    <source>
        <dbReference type="EMBL" id="EPS42288.1"/>
    </source>
</evidence>
<dbReference type="OrthoDB" id="2548233at2759"/>
<feature type="compositionally biased region" description="Basic and acidic residues" evidence="1">
    <location>
        <begin position="10"/>
        <end position="20"/>
    </location>
</feature>
<dbReference type="Gene3D" id="3.30.559.10">
    <property type="entry name" value="Chloramphenicol acetyltransferase-like domain"/>
    <property type="match status" value="1"/>
</dbReference>
<dbReference type="HOGENOM" id="CLU_029138_2_0_1"/>
<dbReference type="Proteomes" id="UP000015100">
    <property type="component" value="Unassembled WGS sequence"/>
</dbReference>
<keyword evidence="3" id="KW-1185">Reference proteome</keyword>
<gene>
    <name evidence="2" type="ORF">H072_3758</name>
</gene>
<sequence>MRTINASREMPCREAKRQRLDQSTIATEQPDSKYQWKQFGGSWSRKFDPVEETVHFMTVASPLLQWVITVGATVQNTALIGDVKTAWIALRNAYPVVGATITDTGLQYKVPDSEEELQKWVEETVICDRSGSSAQDLALSTVAPSGSRAAEIWFLPTTNEVFLMIRHEICDGVGSLILLNSFLELLNKGSVVEFAEFGREHTRLSTPITQIMKAEEPFTFQKKRANRMAEKYTRKRALSLRTEPQTASTTSKFQRTEYVFTKEETSNIIRACKENDITITHAATAAAAQAILEHSGKDSGPFATIYHVNMRDMLPEQYKRAIGNLFTTAFETIEISKSSNLLDLSEKMERIITSWKHKKNNVSYSNFLPEILIKTVIAAATEGTEFPAIVAPISLGVVEKYLTEPMIDFWFNLSTAGSGSCMYIYTAKERLRFVYCFDSAFHKLEGMQKFVKTTVGYFNEGLELV</sequence>
<dbReference type="InterPro" id="IPR023213">
    <property type="entry name" value="CAT-like_dom_sf"/>
</dbReference>
<dbReference type="Gene3D" id="3.30.559.30">
    <property type="entry name" value="Nonribosomal peptide synthetase, condensation domain"/>
    <property type="match status" value="1"/>
</dbReference>
<feature type="region of interest" description="Disordered" evidence="1">
    <location>
        <begin position="1"/>
        <end position="21"/>
    </location>
</feature>
<accession>S8BS24</accession>
<dbReference type="EMBL" id="AQGS01000125">
    <property type="protein sequence ID" value="EPS42288.1"/>
    <property type="molecule type" value="Genomic_DNA"/>
</dbReference>
<dbReference type="eggNOG" id="ENOG502SESV">
    <property type="taxonomic scope" value="Eukaryota"/>
</dbReference>
<protein>
    <recommendedName>
        <fullName evidence="4">Condensation domain-containing protein</fullName>
    </recommendedName>
</protein>
<dbReference type="SUPFAM" id="SSF52777">
    <property type="entry name" value="CoA-dependent acyltransferases"/>
    <property type="match status" value="1"/>
</dbReference>
<evidence type="ECO:0000256" key="1">
    <source>
        <dbReference type="SAM" id="MobiDB-lite"/>
    </source>
</evidence>
<evidence type="ECO:0008006" key="4">
    <source>
        <dbReference type="Google" id="ProtNLM"/>
    </source>
</evidence>
<evidence type="ECO:0000313" key="3">
    <source>
        <dbReference type="Proteomes" id="UP000015100"/>
    </source>
</evidence>
<dbReference type="OMA" id="THMTRIL"/>
<organism evidence="2 3">
    <name type="scientific">Dactylellina haptotyla (strain CBS 200.50)</name>
    <name type="common">Nematode-trapping fungus</name>
    <name type="synonym">Monacrosporium haptotylum</name>
    <dbReference type="NCBI Taxonomy" id="1284197"/>
    <lineage>
        <taxon>Eukaryota</taxon>
        <taxon>Fungi</taxon>
        <taxon>Dikarya</taxon>
        <taxon>Ascomycota</taxon>
        <taxon>Pezizomycotina</taxon>
        <taxon>Orbiliomycetes</taxon>
        <taxon>Orbiliales</taxon>
        <taxon>Orbiliaceae</taxon>
        <taxon>Dactylellina</taxon>
    </lineage>
</organism>
<reference evidence="3" key="2">
    <citation type="submission" date="2013-04" db="EMBL/GenBank/DDBJ databases">
        <title>Genomic mechanisms accounting for the adaptation to parasitism in nematode-trapping fungi.</title>
        <authorList>
            <person name="Ahren D.G."/>
        </authorList>
    </citation>
    <scope>NUCLEOTIDE SEQUENCE [LARGE SCALE GENOMIC DNA]</scope>
    <source>
        <strain evidence="3">CBS 200.50</strain>
    </source>
</reference>
<dbReference type="PANTHER" id="PTHR42034:SF1">
    <property type="entry name" value="CONDENSATION DOMAIN-CONTAINING PROTEIN"/>
    <property type="match status" value="1"/>
</dbReference>